<dbReference type="PROSITE" id="PS51419">
    <property type="entry name" value="RAB"/>
    <property type="match status" value="1"/>
</dbReference>
<dbReference type="GO" id="GO:0003924">
    <property type="term" value="F:GTPase activity"/>
    <property type="evidence" value="ECO:0007669"/>
    <property type="project" value="InterPro"/>
</dbReference>
<dbReference type="PRINTS" id="PR00449">
    <property type="entry name" value="RASTRNSFRMNG"/>
</dbReference>
<name>A0A0F9RBX4_9ZZZZ</name>
<dbReference type="InterPro" id="IPR001806">
    <property type="entry name" value="Small_GTPase"/>
</dbReference>
<organism evidence="2">
    <name type="scientific">marine sediment metagenome</name>
    <dbReference type="NCBI Taxonomy" id="412755"/>
    <lineage>
        <taxon>unclassified sequences</taxon>
        <taxon>metagenomes</taxon>
        <taxon>ecological metagenomes</taxon>
    </lineage>
</organism>
<dbReference type="FunFam" id="3.40.50.300:FF:001447">
    <property type="entry name" value="Ras-related protein Rab-1B"/>
    <property type="match status" value="1"/>
</dbReference>
<dbReference type="EMBL" id="LAZR01001304">
    <property type="protein sequence ID" value="KKN46932.1"/>
    <property type="molecule type" value="Genomic_DNA"/>
</dbReference>
<evidence type="ECO:0000313" key="2">
    <source>
        <dbReference type="EMBL" id="KKN46932.1"/>
    </source>
</evidence>
<dbReference type="NCBIfam" id="TIGR00231">
    <property type="entry name" value="small_GTP"/>
    <property type="match status" value="1"/>
</dbReference>
<reference evidence="2" key="1">
    <citation type="journal article" date="2015" name="Nature">
        <title>Complex archaea that bridge the gap between prokaryotes and eukaryotes.</title>
        <authorList>
            <person name="Spang A."/>
            <person name="Saw J.H."/>
            <person name="Jorgensen S.L."/>
            <person name="Zaremba-Niedzwiedzka K."/>
            <person name="Martijn J."/>
            <person name="Lind A.E."/>
            <person name="van Eijk R."/>
            <person name="Schleper C."/>
            <person name="Guy L."/>
            <person name="Ettema T.J."/>
        </authorList>
    </citation>
    <scope>NUCLEOTIDE SEQUENCE</scope>
</reference>
<keyword evidence="1" id="KW-0547">Nucleotide-binding</keyword>
<dbReference type="CDD" id="cd00154">
    <property type="entry name" value="Rab"/>
    <property type="match status" value="1"/>
</dbReference>
<protein>
    <recommendedName>
        <fullName evidence="3">Roc domain-containing protein</fullName>
    </recommendedName>
</protein>
<dbReference type="SMART" id="SM00173">
    <property type="entry name" value="RAS"/>
    <property type="match status" value="1"/>
</dbReference>
<evidence type="ECO:0008006" key="3">
    <source>
        <dbReference type="Google" id="ProtNLM"/>
    </source>
</evidence>
<dbReference type="SMART" id="SM00174">
    <property type="entry name" value="RHO"/>
    <property type="match status" value="1"/>
</dbReference>
<dbReference type="PROSITE" id="PS51420">
    <property type="entry name" value="RHO"/>
    <property type="match status" value="1"/>
</dbReference>
<dbReference type="InterPro" id="IPR005225">
    <property type="entry name" value="Small_GTP-bd"/>
</dbReference>
<dbReference type="InterPro" id="IPR027417">
    <property type="entry name" value="P-loop_NTPase"/>
</dbReference>
<accession>A0A0F9RBX4</accession>
<dbReference type="AlphaFoldDB" id="A0A0F9RBX4"/>
<dbReference type="PANTHER" id="PTHR47978">
    <property type="match status" value="1"/>
</dbReference>
<dbReference type="GO" id="GO:0005525">
    <property type="term" value="F:GTP binding"/>
    <property type="evidence" value="ECO:0007669"/>
    <property type="project" value="InterPro"/>
</dbReference>
<dbReference type="Pfam" id="PF00071">
    <property type="entry name" value="Ras"/>
    <property type="match status" value="1"/>
</dbReference>
<gene>
    <name evidence="2" type="ORF">LCGC14_0667980</name>
</gene>
<sequence>MKEVQKYRFKIVVIGDNQVGKTSLMDKFTKSSFNKDYGKTIGVKVSMLDNEIEGNMIRLLFWDIAGRDDYHFLRPHLYKEARAALLVFSLEDNELGKKSFNHILKWYGEILKNCGGVPIYLVANKVDLVDENKLDESKIKNVVEENNFRGYCLTSSLSGSSIIKILKAISEELYKRNKILLPEL</sequence>
<dbReference type="Gene3D" id="3.40.50.300">
    <property type="entry name" value="P-loop containing nucleotide triphosphate hydrolases"/>
    <property type="match status" value="1"/>
</dbReference>
<dbReference type="SUPFAM" id="SSF52540">
    <property type="entry name" value="P-loop containing nucleoside triphosphate hydrolases"/>
    <property type="match status" value="1"/>
</dbReference>
<evidence type="ECO:0000256" key="1">
    <source>
        <dbReference type="ARBA" id="ARBA00022741"/>
    </source>
</evidence>
<comment type="caution">
    <text evidence="2">The sequence shown here is derived from an EMBL/GenBank/DDBJ whole genome shotgun (WGS) entry which is preliminary data.</text>
</comment>
<proteinExistence type="predicted"/>
<dbReference type="SMART" id="SM00175">
    <property type="entry name" value="RAB"/>
    <property type="match status" value="1"/>
</dbReference>